<evidence type="ECO:0000259" key="1">
    <source>
        <dbReference type="PROSITE" id="PS50181"/>
    </source>
</evidence>
<accession>A0A553N6K6</accession>
<comment type="caution">
    <text evidence="2">The sequence shown here is derived from an EMBL/GenBank/DDBJ whole genome shotgun (WGS) entry which is preliminary data.</text>
</comment>
<organism evidence="2 3">
    <name type="scientific">Tigriopus californicus</name>
    <name type="common">Marine copepod</name>
    <dbReference type="NCBI Taxonomy" id="6832"/>
    <lineage>
        <taxon>Eukaryota</taxon>
        <taxon>Metazoa</taxon>
        <taxon>Ecdysozoa</taxon>
        <taxon>Arthropoda</taxon>
        <taxon>Crustacea</taxon>
        <taxon>Multicrustacea</taxon>
        <taxon>Hexanauplia</taxon>
        <taxon>Copepoda</taxon>
        <taxon>Harpacticoida</taxon>
        <taxon>Harpacticidae</taxon>
        <taxon>Tigriopus</taxon>
    </lineage>
</organism>
<gene>
    <name evidence="2" type="ORF">TCAL_09261</name>
</gene>
<dbReference type="Proteomes" id="UP000318571">
    <property type="component" value="Chromosome 8"/>
</dbReference>
<dbReference type="EMBL" id="VCGU01000459">
    <property type="protein sequence ID" value="TRY61069.1"/>
    <property type="molecule type" value="Genomic_DNA"/>
</dbReference>
<evidence type="ECO:0000313" key="2">
    <source>
        <dbReference type="EMBL" id="TRY61069.1"/>
    </source>
</evidence>
<proteinExistence type="predicted"/>
<reference evidence="2 3" key="1">
    <citation type="journal article" date="2018" name="Nat. Ecol. Evol.">
        <title>Genomic signatures of mitonuclear coevolution across populations of Tigriopus californicus.</title>
        <authorList>
            <person name="Barreto F.S."/>
            <person name="Watson E.T."/>
            <person name="Lima T.G."/>
            <person name="Willett C.S."/>
            <person name="Edmands S."/>
            <person name="Li W."/>
            <person name="Burton R.S."/>
        </authorList>
    </citation>
    <scope>NUCLEOTIDE SEQUENCE [LARGE SCALE GENOMIC DNA]</scope>
    <source>
        <strain evidence="2 3">San Diego</strain>
    </source>
</reference>
<evidence type="ECO:0000313" key="3">
    <source>
        <dbReference type="Proteomes" id="UP000318571"/>
    </source>
</evidence>
<dbReference type="SUPFAM" id="SSF81383">
    <property type="entry name" value="F-box domain"/>
    <property type="match status" value="1"/>
</dbReference>
<sequence length="317" mass="36576">MASILDLPPEILEDIFQILHPNLIRLTELAQVCSLFRLVAYNIPIGLHIPVNESKFQFLSSRAIPITTLSNREPAMFVKEQILGLNIKRLISAQVVSNDYQANKLHLSPHYLQILNHLAKWSQSSLRHLFANLDLLRLNNDQFRCSAIVLSFQNLTFLSIAFNRHIELQQKVLNQTEGGNMIQEICAGLKKLKSLYIFSCPSSQLVIKSPTLEKLHIYKSEFVAFKCLETPSLRKFMFLSNMQEFFRSVRSSYLEEKSNLHDGLFGLIYDGCPKLDLFNKVDLRTLRKHDLSRDEWCAVVLRLCLRSCVQRQQQVVT</sequence>
<feature type="domain" description="F-box" evidence="1">
    <location>
        <begin position="1"/>
        <end position="59"/>
    </location>
</feature>
<dbReference type="InterPro" id="IPR036047">
    <property type="entry name" value="F-box-like_dom_sf"/>
</dbReference>
<keyword evidence="3" id="KW-1185">Reference proteome</keyword>
<protein>
    <recommendedName>
        <fullName evidence="1">F-box domain-containing protein</fullName>
    </recommendedName>
</protein>
<dbReference type="Pfam" id="PF12937">
    <property type="entry name" value="F-box-like"/>
    <property type="match status" value="1"/>
</dbReference>
<name>A0A553N6K6_TIGCA</name>
<dbReference type="AlphaFoldDB" id="A0A553N6K6"/>
<dbReference type="InterPro" id="IPR001810">
    <property type="entry name" value="F-box_dom"/>
</dbReference>
<dbReference type="PROSITE" id="PS50181">
    <property type="entry name" value="FBOX"/>
    <property type="match status" value="1"/>
</dbReference>